<protein>
    <submittedName>
        <fullName evidence="1">Uncharacterized protein</fullName>
    </submittedName>
</protein>
<organism evidence="1 2">
    <name type="scientific">Candidatus Roizmanbacteria bacterium GW2011_GWC2_35_12</name>
    <dbReference type="NCBI Taxonomy" id="1618485"/>
    <lineage>
        <taxon>Bacteria</taxon>
        <taxon>Candidatus Roizmaniibacteriota</taxon>
    </lineage>
</organism>
<dbReference type="EMBL" id="LBPX01000043">
    <property type="protein sequence ID" value="KKP65819.1"/>
    <property type="molecule type" value="Genomic_DNA"/>
</dbReference>
<dbReference type="CDD" id="cd16272">
    <property type="entry name" value="RNaseZ_MBL-fold"/>
    <property type="match status" value="1"/>
</dbReference>
<comment type="caution">
    <text evidence="1">The sequence shown here is derived from an EMBL/GenBank/DDBJ whole genome shotgun (WGS) entry which is preliminary data.</text>
</comment>
<dbReference type="Proteomes" id="UP000034127">
    <property type="component" value="Unassembled WGS sequence"/>
</dbReference>
<dbReference type="InterPro" id="IPR036866">
    <property type="entry name" value="RibonucZ/Hydroxyglut_hydro"/>
</dbReference>
<dbReference type="AlphaFoldDB" id="A0A0G0B8X3"/>
<dbReference type="PANTHER" id="PTHR46018">
    <property type="entry name" value="ZINC PHOSPHODIESTERASE ELAC PROTEIN 1"/>
    <property type="match status" value="1"/>
</dbReference>
<dbReference type="GO" id="GO:0042781">
    <property type="term" value="F:3'-tRNA processing endoribonuclease activity"/>
    <property type="evidence" value="ECO:0007669"/>
    <property type="project" value="TreeGrafter"/>
</dbReference>
<dbReference type="Pfam" id="PF23023">
    <property type="entry name" value="Anti-Pycsar_Apyc1"/>
    <property type="match status" value="1"/>
</dbReference>
<sequence length="269" mass="30834">MSKLTILGSGTAVSSFYKPFDFRHPSGYLLEHNNKKYLIECSESTRYRLEKIKIDYYKVENILISHFHPDHFMILSFIQSISGRARWANEKKILNIYGPKGIEERVRMFWDATHYKGNYDEILSSVLDLHYEEFEKDKKFLLDKDLSIMPFSVNHQSGRMDTYAMKFEISQKLFTYSGDCGPCEGINSASDNADILVIECAAAIGQDMTEFGHFNATQVGILAVKKNIKKLILSHLTGQYSDKELEVEVRKSGFTGELSIAKDFDVFSL</sequence>
<accession>A0A0G0B8X3</accession>
<evidence type="ECO:0000313" key="1">
    <source>
        <dbReference type="EMBL" id="KKP65819.1"/>
    </source>
</evidence>
<dbReference type="PANTHER" id="PTHR46018:SF3">
    <property type="entry name" value="ARYLSULFATASE"/>
    <property type="match status" value="1"/>
</dbReference>
<reference evidence="1 2" key="1">
    <citation type="journal article" date="2015" name="Nature">
        <title>rRNA introns, odd ribosomes, and small enigmatic genomes across a large radiation of phyla.</title>
        <authorList>
            <person name="Brown C.T."/>
            <person name="Hug L.A."/>
            <person name="Thomas B.C."/>
            <person name="Sharon I."/>
            <person name="Castelle C.J."/>
            <person name="Singh A."/>
            <person name="Wilkins M.J."/>
            <person name="Williams K.H."/>
            <person name="Banfield J.F."/>
        </authorList>
    </citation>
    <scope>NUCLEOTIDE SEQUENCE [LARGE SCALE GENOMIC DNA]</scope>
</reference>
<dbReference type="SUPFAM" id="SSF56281">
    <property type="entry name" value="Metallo-hydrolase/oxidoreductase"/>
    <property type="match status" value="1"/>
</dbReference>
<name>A0A0G0B8X3_9BACT</name>
<evidence type="ECO:0000313" key="2">
    <source>
        <dbReference type="Proteomes" id="UP000034127"/>
    </source>
</evidence>
<dbReference type="Gene3D" id="3.60.15.10">
    <property type="entry name" value="Ribonuclease Z/Hydroxyacylglutathione hydrolase-like"/>
    <property type="match status" value="1"/>
</dbReference>
<proteinExistence type="predicted"/>
<gene>
    <name evidence="1" type="ORF">UR63_C0043G0014</name>
</gene>